<evidence type="ECO:0000256" key="1">
    <source>
        <dbReference type="SAM" id="SignalP"/>
    </source>
</evidence>
<dbReference type="AlphaFoldDB" id="A0A7Y8RPZ7"/>
<name>A0A7Y8RPZ7_9PSED</name>
<feature type="chain" id="PRO_5031085574" evidence="1">
    <location>
        <begin position="20"/>
        <end position="125"/>
    </location>
</feature>
<evidence type="ECO:0000313" key="2">
    <source>
        <dbReference type="EMBL" id="NWN63034.1"/>
    </source>
</evidence>
<evidence type="ECO:0000313" key="3">
    <source>
        <dbReference type="Proteomes" id="UP000543908"/>
    </source>
</evidence>
<gene>
    <name evidence="2" type="ORF">HT123_18875</name>
</gene>
<proteinExistence type="predicted"/>
<dbReference type="EMBL" id="JABUHS010000171">
    <property type="protein sequence ID" value="NWN63034.1"/>
    <property type="molecule type" value="Genomic_DNA"/>
</dbReference>
<keyword evidence="1" id="KW-0732">Signal</keyword>
<feature type="signal peptide" evidence="1">
    <location>
        <begin position="1"/>
        <end position="19"/>
    </location>
</feature>
<accession>A0A7Y8RPZ7</accession>
<comment type="caution">
    <text evidence="2">The sequence shown here is derived from an EMBL/GenBank/DDBJ whole genome shotgun (WGS) entry which is preliminary data.</text>
</comment>
<dbReference type="Proteomes" id="UP000543908">
    <property type="component" value="Unassembled WGS sequence"/>
</dbReference>
<dbReference type="RefSeq" id="WP_179028385.1">
    <property type="nucleotide sequence ID" value="NZ_JABUHS010000171.1"/>
</dbReference>
<reference evidence="2 3" key="1">
    <citation type="submission" date="2020-05" db="EMBL/GenBank/DDBJ databases">
        <title>Onion-isolated Pseudomonas sp.</title>
        <authorList>
            <person name="Fujikawa T."/>
            <person name="Sawada H."/>
        </authorList>
    </citation>
    <scope>NUCLEOTIDE SEQUENCE [LARGE SCALE GENOMIC DNA]</scope>
    <source>
        <strain evidence="2 3">MAFF 301512</strain>
    </source>
</reference>
<organism evidence="2 3">
    <name type="scientific">Pseudomonas allii</name>
    <dbReference type="NCBI Taxonomy" id="2740531"/>
    <lineage>
        <taxon>Bacteria</taxon>
        <taxon>Pseudomonadati</taxon>
        <taxon>Pseudomonadota</taxon>
        <taxon>Gammaproteobacteria</taxon>
        <taxon>Pseudomonadales</taxon>
        <taxon>Pseudomonadaceae</taxon>
        <taxon>Pseudomonas</taxon>
    </lineage>
</organism>
<protein>
    <submittedName>
        <fullName evidence="2">Uncharacterized protein</fullName>
    </submittedName>
</protein>
<sequence length="125" mass="13641">MNIKGCICVLMLWANAAFSDESAQLSYSSATDFTHISVTLKGAENPADHVEVNVSLSPEATARTKSITLLAYQKYVTLYVDGYQLSTSRVHSQLGGAFRFLAPRALVVEWMSQFSSETVAAQPTM</sequence>